<reference evidence="6 7" key="1">
    <citation type="journal article" date="2020" name="Phytopathology">
        <title>Genome Sequence Resources of Colletotrichum truncatum, C. plurivorum, C. musicola, and C. sojae: Four Species Pathogenic to Soybean (Glycine max).</title>
        <authorList>
            <person name="Rogerio F."/>
            <person name="Boufleur T.R."/>
            <person name="Ciampi-Guillardi M."/>
            <person name="Sukno S.A."/>
            <person name="Thon M.R."/>
            <person name="Massola Junior N.S."/>
            <person name="Baroncelli R."/>
        </authorList>
    </citation>
    <scope>NUCLEOTIDE SEQUENCE [LARGE SCALE GENOMIC DNA]</scope>
    <source>
        <strain evidence="6 7">LFN0009</strain>
    </source>
</reference>
<keyword evidence="3 4" id="KW-0408">Iron</keyword>
<keyword evidence="5" id="KW-0472">Membrane</keyword>
<dbReference type="PANTHER" id="PTHR24305">
    <property type="entry name" value="CYTOCHROME P450"/>
    <property type="match status" value="1"/>
</dbReference>
<keyword evidence="5" id="KW-1133">Transmembrane helix</keyword>
<keyword evidence="7" id="KW-1185">Reference proteome</keyword>
<name>A0A8H6JL25_9PEZI</name>
<evidence type="ECO:0000256" key="1">
    <source>
        <dbReference type="ARBA" id="ARBA00022617"/>
    </source>
</evidence>
<dbReference type="InterPro" id="IPR001128">
    <property type="entry name" value="Cyt_P450"/>
</dbReference>
<dbReference type="Gene3D" id="1.10.630.10">
    <property type="entry name" value="Cytochrome P450"/>
    <property type="match status" value="1"/>
</dbReference>
<dbReference type="SUPFAM" id="SSF48264">
    <property type="entry name" value="Cytochrome P450"/>
    <property type="match status" value="1"/>
</dbReference>
<keyword evidence="5" id="KW-0812">Transmembrane</keyword>
<gene>
    <name evidence="6" type="ORF">CSOJ01_03641</name>
</gene>
<feature type="transmembrane region" description="Helical" evidence="5">
    <location>
        <begin position="6"/>
        <end position="25"/>
    </location>
</feature>
<keyword evidence="1 4" id="KW-0349">Heme</keyword>
<accession>A0A8H6JL25</accession>
<evidence type="ECO:0000256" key="4">
    <source>
        <dbReference type="PIRSR" id="PIRSR602401-1"/>
    </source>
</evidence>
<evidence type="ECO:0000256" key="2">
    <source>
        <dbReference type="ARBA" id="ARBA00022723"/>
    </source>
</evidence>
<dbReference type="InterPro" id="IPR002401">
    <property type="entry name" value="Cyt_P450_E_grp-I"/>
</dbReference>
<dbReference type="GO" id="GO:0005506">
    <property type="term" value="F:iron ion binding"/>
    <property type="evidence" value="ECO:0007669"/>
    <property type="project" value="InterPro"/>
</dbReference>
<dbReference type="AlphaFoldDB" id="A0A8H6JL25"/>
<dbReference type="PANTHER" id="PTHR24305:SF222">
    <property type="entry name" value="CYTOCHROME P450 MONOOXYGENASE STCS"/>
    <property type="match status" value="1"/>
</dbReference>
<dbReference type="Proteomes" id="UP000652219">
    <property type="component" value="Unassembled WGS sequence"/>
</dbReference>
<evidence type="ECO:0000256" key="3">
    <source>
        <dbReference type="ARBA" id="ARBA00023004"/>
    </source>
</evidence>
<proteinExistence type="predicted"/>
<evidence type="ECO:0000313" key="6">
    <source>
        <dbReference type="EMBL" id="KAF6815189.1"/>
    </source>
</evidence>
<dbReference type="EMBL" id="WIGN01000037">
    <property type="protein sequence ID" value="KAF6815189.1"/>
    <property type="molecule type" value="Genomic_DNA"/>
</dbReference>
<dbReference type="GO" id="GO:0016705">
    <property type="term" value="F:oxidoreductase activity, acting on paired donors, with incorporation or reduction of molecular oxygen"/>
    <property type="evidence" value="ECO:0007669"/>
    <property type="project" value="InterPro"/>
</dbReference>
<sequence length="533" mass="60775">MDFAVFIFAVSATFAILFLRWLNFLRRTIVIRRSWKRLPGAPRSFFSGNLGNLAPLVAPDRHLDYGLYAIWKGLGRPKWFLVDLWPRQVPLICIADPKIAEQLTRATATEPESTPKMSVPESLRILIGATSVSTAQGQEWQHVRQRLNPFFRPNVIYSTLSRIVDHTDEFVNRLLVAARAEADVRLGDLLADLATDVIGSCVVAHEMGCQTSAEGEREKGPNGLFTCLRDSVALQPQFFGSGLSASVRRVLAKRKLQHYQRTLHTRIASIIQQDTKTGFAAKYIGSDPWTPSLIQQCVDQFKTLILAGQDTTSSALQWCFFYLWKHPEVLRKLRREHDAVLGTERENASARLREESQLLQRLPYTTAVIKETLRLRGISGTTRELTKQVFIDVDDEKVPLETGAICYVNNFLLMKNPEYWGIDAEDFRPSRFLEDCENSKEAGGGGLDQRSPRMRYIAYRPFERGPRNCIGQELSMLEMRIVLVLTVRRFNFFKKGLDGVHEEEVHDISRVVHSPVDRMNMRFEERTDESNTG</sequence>
<dbReference type="PRINTS" id="PR00385">
    <property type="entry name" value="P450"/>
</dbReference>
<comment type="caution">
    <text evidence="6">The sequence shown here is derived from an EMBL/GenBank/DDBJ whole genome shotgun (WGS) entry which is preliminary data.</text>
</comment>
<evidence type="ECO:0000313" key="7">
    <source>
        <dbReference type="Proteomes" id="UP000652219"/>
    </source>
</evidence>
<dbReference type="GO" id="GO:0020037">
    <property type="term" value="F:heme binding"/>
    <property type="evidence" value="ECO:0007669"/>
    <property type="project" value="InterPro"/>
</dbReference>
<dbReference type="Pfam" id="PF00067">
    <property type="entry name" value="p450"/>
    <property type="match status" value="1"/>
</dbReference>
<feature type="binding site" description="axial binding residue" evidence="4">
    <location>
        <position position="469"/>
    </location>
    <ligand>
        <name>heme</name>
        <dbReference type="ChEBI" id="CHEBI:30413"/>
    </ligand>
    <ligandPart>
        <name>Fe</name>
        <dbReference type="ChEBI" id="CHEBI:18248"/>
    </ligandPart>
</feature>
<protein>
    <submittedName>
        <fullName evidence="6">AflN protein</fullName>
    </submittedName>
</protein>
<dbReference type="InterPro" id="IPR036396">
    <property type="entry name" value="Cyt_P450_sf"/>
</dbReference>
<evidence type="ECO:0000256" key="5">
    <source>
        <dbReference type="SAM" id="Phobius"/>
    </source>
</evidence>
<organism evidence="6 7">
    <name type="scientific">Colletotrichum sojae</name>
    <dbReference type="NCBI Taxonomy" id="2175907"/>
    <lineage>
        <taxon>Eukaryota</taxon>
        <taxon>Fungi</taxon>
        <taxon>Dikarya</taxon>
        <taxon>Ascomycota</taxon>
        <taxon>Pezizomycotina</taxon>
        <taxon>Sordariomycetes</taxon>
        <taxon>Hypocreomycetidae</taxon>
        <taxon>Glomerellales</taxon>
        <taxon>Glomerellaceae</taxon>
        <taxon>Colletotrichum</taxon>
        <taxon>Colletotrichum orchidearum species complex</taxon>
    </lineage>
</organism>
<comment type="cofactor">
    <cofactor evidence="4">
        <name>heme</name>
        <dbReference type="ChEBI" id="CHEBI:30413"/>
    </cofactor>
</comment>
<keyword evidence="2 4" id="KW-0479">Metal-binding</keyword>
<dbReference type="GO" id="GO:0004497">
    <property type="term" value="F:monooxygenase activity"/>
    <property type="evidence" value="ECO:0007669"/>
    <property type="project" value="InterPro"/>
</dbReference>
<dbReference type="InterPro" id="IPR050121">
    <property type="entry name" value="Cytochrome_P450_monoxygenase"/>
</dbReference>
<dbReference type="PRINTS" id="PR00463">
    <property type="entry name" value="EP450I"/>
</dbReference>